<evidence type="ECO:0000313" key="1">
    <source>
        <dbReference type="EMBL" id="NAS22151.1"/>
    </source>
</evidence>
<organism evidence="1 2">
    <name type="scientific">Herbidospora solisilvae</name>
    <dbReference type="NCBI Taxonomy" id="2696284"/>
    <lineage>
        <taxon>Bacteria</taxon>
        <taxon>Bacillati</taxon>
        <taxon>Actinomycetota</taxon>
        <taxon>Actinomycetes</taxon>
        <taxon>Streptosporangiales</taxon>
        <taxon>Streptosporangiaceae</taxon>
        <taxon>Herbidospora</taxon>
    </lineage>
</organism>
<proteinExistence type="predicted"/>
<reference evidence="1 2" key="1">
    <citation type="submission" date="2020-01" db="EMBL/GenBank/DDBJ databases">
        <title>Herbidospora sp. NEAU-GS84 nov., a novel actinomycete isolated from soil.</title>
        <authorList>
            <person name="Han L."/>
        </authorList>
    </citation>
    <scope>NUCLEOTIDE SEQUENCE [LARGE SCALE GENOMIC DNA]</scope>
    <source>
        <strain evidence="1 2">NEAU-GS84</strain>
    </source>
</reference>
<keyword evidence="2" id="KW-1185">Reference proteome</keyword>
<evidence type="ECO:0000313" key="2">
    <source>
        <dbReference type="Proteomes" id="UP000479526"/>
    </source>
</evidence>
<protein>
    <submittedName>
        <fullName evidence="1">Uncharacterized protein</fullName>
    </submittedName>
</protein>
<accession>A0A7C9MWB9</accession>
<dbReference type="Proteomes" id="UP000479526">
    <property type="component" value="Unassembled WGS sequence"/>
</dbReference>
<gene>
    <name evidence="1" type="ORF">GT755_10700</name>
</gene>
<dbReference type="RefSeq" id="WP_161479564.1">
    <property type="nucleotide sequence ID" value="NZ_WXEW01000003.1"/>
</dbReference>
<dbReference type="EMBL" id="WXEW01000003">
    <property type="protein sequence ID" value="NAS22151.1"/>
    <property type="molecule type" value="Genomic_DNA"/>
</dbReference>
<comment type="caution">
    <text evidence="1">The sequence shown here is derived from an EMBL/GenBank/DDBJ whole genome shotgun (WGS) entry which is preliminary data.</text>
</comment>
<name>A0A7C9MWB9_9ACTN</name>
<sequence>MELPPYTNLSVTIGLHEKPHITLSFHTPDVRARARIMTDGRPYLSLRSEEADVSVSASGGGLVTTAEVETAREIFTAAARYLADCERLHAEQAKPAA</sequence>
<dbReference type="AlphaFoldDB" id="A0A7C9MWB9"/>